<dbReference type="Pfam" id="PF00069">
    <property type="entry name" value="Pkinase"/>
    <property type="match status" value="1"/>
</dbReference>
<dbReference type="OrthoDB" id="222290at2"/>
<dbReference type="RefSeq" id="WP_012233423.1">
    <property type="nucleotide sequence ID" value="NC_010162.1"/>
</dbReference>
<dbReference type="InterPro" id="IPR023889">
    <property type="entry name" value="TOMM_kin_cyc"/>
</dbReference>
<dbReference type="BioCyc" id="SCEL448385:SCE_RS04135-MONOMER"/>
<keyword evidence="2 5" id="KW-0547">Nucleotide-binding</keyword>
<dbReference type="eggNOG" id="COG3899">
    <property type="taxonomic scope" value="Bacteria"/>
</dbReference>
<dbReference type="InterPro" id="IPR011009">
    <property type="entry name" value="Kinase-like_dom_sf"/>
</dbReference>
<dbReference type="PROSITE" id="PS00108">
    <property type="entry name" value="PROTEIN_KINASE_ST"/>
    <property type="match status" value="1"/>
</dbReference>
<dbReference type="SUPFAM" id="SSF55073">
    <property type="entry name" value="Nucleotide cyclase"/>
    <property type="match status" value="1"/>
</dbReference>
<dbReference type="Pfam" id="PF00211">
    <property type="entry name" value="Guanylate_cyc"/>
    <property type="match status" value="1"/>
</dbReference>
<dbReference type="PROSITE" id="PS50011">
    <property type="entry name" value="PROTEIN_KINASE_DOM"/>
    <property type="match status" value="1"/>
</dbReference>
<dbReference type="Gene3D" id="1.10.510.10">
    <property type="entry name" value="Transferase(Phosphotransferase) domain 1"/>
    <property type="match status" value="1"/>
</dbReference>
<dbReference type="eggNOG" id="COG0515">
    <property type="taxonomic scope" value="Bacteria"/>
</dbReference>
<dbReference type="InterPro" id="IPR011990">
    <property type="entry name" value="TPR-like_helical_dom_sf"/>
</dbReference>
<reference evidence="8 9" key="1">
    <citation type="journal article" date="2007" name="Nat. Biotechnol.">
        <title>Complete genome sequence of the myxobacterium Sorangium cellulosum.</title>
        <authorList>
            <person name="Schneiker S."/>
            <person name="Perlova O."/>
            <person name="Kaiser O."/>
            <person name="Gerth K."/>
            <person name="Alici A."/>
            <person name="Altmeyer M.O."/>
            <person name="Bartels D."/>
            <person name="Bekel T."/>
            <person name="Beyer S."/>
            <person name="Bode E."/>
            <person name="Bode H.B."/>
            <person name="Bolten C.J."/>
            <person name="Choudhuri J.V."/>
            <person name="Doss S."/>
            <person name="Elnakady Y.A."/>
            <person name="Frank B."/>
            <person name="Gaigalat L."/>
            <person name="Goesmann A."/>
            <person name="Groeger C."/>
            <person name="Gross F."/>
            <person name="Jelsbak L."/>
            <person name="Jelsbak L."/>
            <person name="Kalinowski J."/>
            <person name="Kegler C."/>
            <person name="Knauber T."/>
            <person name="Konietzny S."/>
            <person name="Kopp M."/>
            <person name="Krause L."/>
            <person name="Krug D."/>
            <person name="Linke B."/>
            <person name="Mahmud T."/>
            <person name="Martinez-Arias R."/>
            <person name="McHardy A.C."/>
            <person name="Merai M."/>
            <person name="Meyer F."/>
            <person name="Mormann S."/>
            <person name="Munoz-Dorado J."/>
            <person name="Perez J."/>
            <person name="Pradella S."/>
            <person name="Rachid S."/>
            <person name="Raddatz G."/>
            <person name="Rosenau F."/>
            <person name="Rueckert C."/>
            <person name="Sasse F."/>
            <person name="Scharfe M."/>
            <person name="Schuster S.C."/>
            <person name="Suen G."/>
            <person name="Treuner-Lange A."/>
            <person name="Velicer G.J."/>
            <person name="Vorholter F.-J."/>
            <person name="Weissman K.J."/>
            <person name="Welch R.D."/>
            <person name="Wenzel S.C."/>
            <person name="Whitworth D.E."/>
            <person name="Wilhelm S."/>
            <person name="Wittmann C."/>
            <person name="Bloecker H."/>
            <person name="Puehler A."/>
            <person name="Mueller R."/>
        </authorList>
    </citation>
    <scope>NUCLEOTIDE SEQUENCE [LARGE SCALE GENOMIC DNA]</scope>
    <source>
        <strain evidence="9">So ce56</strain>
    </source>
</reference>
<dbReference type="InterPro" id="IPR029787">
    <property type="entry name" value="Nucleotide_cyclase"/>
</dbReference>
<dbReference type="PROSITE" id="PS00107">
    <property type="entry name" value="PROTEIN_KINASE_ATP"/>
    <property type="match status" value="1"/>
</dbReference>
<sequence>MDSRQKIGAVLGDRYEILAELGEGGFSTVYKARQLATGQCVAIKVLQLGSSGAAQAREKRLARFQREMQLCGQLHHPNIVSLIDSGQADEDVVYSVFQFAPGKDLSRVLAEEGPLDPREARHFMLQILDALGCAHAQGVIHRDLKPANLMVIPTGARRNVLVLDFGIGALTEEASRDEKTRLTLTNESVGTPAYAAPEQLRGQPPTPRTDLYAWGLVFLECLTGKRVIAGDTAADVIFNQLSADPVAIPASILDHPLGDILRRATAKDAAARNVTTEGLLRELEECDVSGLRSRSVPVRLQRAAPDMLTETVELARQLVDGGLSKRLVEGERRQITAVCCTLAASSTAQGQVDTEELDQLLGLQQEACTMIARRFHGHVAGVLGDSVLFYFGYPTAREDAARRAAEAAREMTADLLRRKEAVETERKIRIDLRIGIHTGLVIARELRDPKVAGLGYVVGTTPNLAAQLSAAAEPGGIVVSGETQRLLRKHFALEEDGSRSLDGSEAPVEVFHLREGSVSGGLRDVPLVGRARELDTLLERWGHVRSGGGQAVLITGEAGIGKSRLARELEERIDVEAHSWLESRCTPDSANSAFYPIVSLLERLIDPRRETKPEDRADKLEALLSLHGFDLSEAMPLFASLLSLTLPGTWAPLDASPQKQRELTRNAVLSLLFEMAEKEPVALFIEDLHWADPSTLELLGQLVGEVGSSRVLALFTARPEFAPSWSPAAVLQIQLGRLGRPEVEQMAMKVVGGRALPAEVLDVIAGRTDGVPLFVEELVLAMIEAGALVEVKDEERYALVKPLSELAIPATLRDSLMARLDRLGRAKETAQIAAAIGREFTFELFQAVSPLGEAEAQEDLDKLLAAELVYRKRRLKSAAYMFKHGLIRDAAYDSMLKRSRQQVHARIAKALEETLPEIVEARPELLAHHLAEGDLEERAVDQWRKAGHLANQRSAHHEAAAHLGRGLSLLESLPDLPARERIEIDMRLAHGAALIAVRGYTDPGVERAYARAQALCERAGNSPEVFWALVGLHLHHHVTSNLREAVRLSGLLQRIAEASGEPALLAVSQFELGSQNFFLGDFRSALPQLERAVALCPPDERLYLSVTGGDLRVVALCFGALVLWHRGRTEDALARGEEALALARELRHAHTLTCALIFIGAELFFYTADRASMRCYIEEAIAWCDKHRFPHWRVEAEFFLAWAKGTAALDDAALDDLRCTIDGHPGVARTLFLGIVGDILLEKGRFDDARQVARRGLEIAERSLVRLWSAELMRIQGEATLGAGGGVDEAEAYLRAAFDLARAQGSVALELRALRSLCRCWRAHGRAGHARELAAALSGGIADGLDTADAKSARAEFEALARAV</sequence>
<feature type="domain" description="Protein kinase" evidence="6">
    <location>
        <begin position="15"/>
        <end position="284"/>
    </location>
</feature>
<dbReference type="PROSITE" id="PS50005">
    <property type="entry name" value="TPR"/>
    <property type="match status" value="1"/>
</dbReference>
<dbReference type="GO" id="GO:0016020">
    <property type="term" value="C:membrane"/>
    <property type="evidence" value="ECO:0007669"/>
    <property type="project" value="UniProtKB-SubCell"/>
</dbReference>
<evidence type="ECO:0000256" key="2">
    <source>
        <dbReference type="ARBA" id="ARBA00022741"/>
    </source>
</evidence>
<evidence type="ECO:0000313" key="9">
    <source>
        <dbReference type="Proteomes" id="UP000002139"/>
    </source>
</evidence>
<dbReference type="Gene3D" id="3.30.70.1230">
    <property type="entry name" value="Nucleotide cyclase"/>
    <property type="match status" value="1"/>
</dbReference>
<dbReference type="Gene3D" id="3.40.50.300">
    <property type="entry name" value="P-loop containing nucleotide triphosphate hydrolases"/>
    <property type="match status" value="1"/>
</dbReference>
<dbReference type="Gene3D" id="3.30.200.20">
    <property type="entry name" value="Phosphorylase Kinase, domain 1"/>
    <property type="match status" value="1"/>
</dbReference>
<dbReference type="SMR" id="A9EP70"/>
<dbReference type="HOGENOM" id="CLU_004435_3_2_7"/>
<dbReference type="InterPro" id="IPR027417">
    <property type="entry name" value="P-loop_NTPase"/>
</dbReference>
<dbReference type="GO" id="GO:0005524">
    <property type="term" value="F:ATP binding"/>
    <property type="evidence" value="ECO:0007669"/>
    <property type="project" value="UniProtKB-UniRule"/>
</dbReference>
<dbReference type="InterPro" id="IPR001054">
    <property type="entry name" value="A/G_cyclase"/>
</dbReference>
<evidence type="ECO:0000259" key="7">
    <source>
        <dbReference type="PROSITE" id="PS50125"/>
    </source>
</evidence>
<dbReference type="GO" id="GO:0009190">
    <property type="term" value="P:cyclic nucleotide biosynthetic process"/>
    <property type="evidence" value="ECO:0007669"/>
    <property type="project" value="InterPro"/>
</dbReference>
<dbReference type="PROSITE" id="PS50125">
    <property type="entry name" value="GUANYLATE_CYCLASE_2"/>
    <property type="match status" value="1"/>
</dbReference>
<dbReference type="GO" id="GO:0004016">
    <property type="term" value="F:adenylate cyclase activity"/>
    <property type="evidence" value="ECO:0007669"/>
    <property type="project" value="UniProtKB-ARBA"/>
</dbReference>
<feature type="repeat" description="TPR" evidence="4">
    <location>
        <begin position="1066"/>
        <end position="1099"/>
    </location>
</feature>
<dbReference type="GO" id="GO:0004672">
    <property type="term" value="F:protein kinase activity"/>
    <property type="evidence" value="ECO:0007669"/>
    <property type="project" value="InterPro"/>
</dbReference>
<dbReference type="Proteomes" id="UP000002139">
    <property type="component" value="Chromosome"/>
</dbReference>
<evidence type="ECO:0000256" key="3">
    <source>
        <dbReference type="ARBA" id="ARBA00022840"/>
    </source>
</evidence>
<organism evidence="8 9">
    <name type="scientific">Sorangium cellulosum (strain So ce56)</name>
    <name type="common">Polyangium cellulosum (strain So ce56)</name>
    <dbReference type="NCBI Taxonomy" id="448385"/>
    <lineage>
        <taxon>Bacteria</taxon>
        <taxon>Pseudomonadati</taxon>
        <taxon>Myxococcota</taxon>
        <taxon>Polyangia</taxon>
        <taxon>Polyangiales</taxon>
        <taxon>Polyangiaceae</taxon>
        <taxon>Sorangium</taxon>
    </lineage>
</organism>
<gene>
    <name evidence="8" type="ordered locus">sce0788</name>
</gene>
<evidence type="ECO:0000259" key="6">
    <source>
        <dbReference type="PROSITE" id="PS50011"/>
    </source>
</evidence>
<dbReference type="InterPro" id="IPR017441">
    <property type="entry name" value="Protein_kinase_ATP_BS"/>
</dbReference>
<evidence type="ECO:0000256" key="4">
    <source>
        <dbReference type="PROSITE-ProRule" id="PRU00339"/>
    </source>
</evidence>
<feature type="domain" description="Guanylate cyclase" evidence="7">
    <location>
        <begin position="326"/>
        <end position="469"/>
    </location>
</feature>
<dbReference type="GO" id="GO:0005737">
    <property type="term" value="C:cytoplasm"/>
    <property type="evidence" value="ECO:0007669"/>
    <property type="project" value="TreeGrafter"/>
</dbReference>
<keyword evidence="3 5" id="KW-0067">ATP-binding</keyword>
<dbReference type="SUPFAM" id="SSF52540">
    <property type="entry name" value="P-loop containing nucleoside triphosphate hydrolases"/>
    <property type="match status" value="1"/>
</dbReference>
<dbReference type="Gene3D" id="1.25.40.10">
    <property type="entry name" value="Tetratricopeptide repeat domain"/>
    <property type="match status" value="2"/>
</dbReference>
<evidence type="ECO:0000313" key="8">
    <source>
        <dbReference type="EMBL" id="CAN90945.1"/>
    </source>
</evidence>
<dbReference type="eggNOG" id="COG2114">
    <property type="taxonomic scope" value="Bacteria"/>
</dbReference>
<dbReference type="Pfam" id="PF13191">
    <property type="entry name" value="AAA_16"/>
    <property type="match status" value="1"/>
</dbReference>
<dbReference type="KEGG" id="scl:sce0788"/>
<dbReference type="GO" id="GO:0035556">
    <property type="term" value="P:intracellular signal transduction"/>
    <property type="evidence" value="ECO:0007669"/>
    <property type="project" value="InterPro"/>
</dbReference>
<proteinExistence type="predicted"/>
<dbReference type="NCBIfam" id="TIGR03903">
    <property type="entry name" value="TOMM_kin_cyc"/>
    <property type="match status" value="1"/>
</dbReference>
<accession>A9EP70</accession>
<evidence type="ECO:0000256" key="5">
    <source>
        <dbReference type="PROSITE-ProRule" id="PRU10141"/>
    </source>
</evidence>
<dbReference type="InterPro" id="IPR019734">
    <property type="entry name" value="TPR_rpt"/>
</dbReference>
<dbReference type="EMBL" id="AM746676">
    <property type="protein sequence ID" value="CAN90945.1"/>
    <property type="molecule type" value="Genomic_DNA"/>
</dbReference>
<dbReference type="CDD" id="cd07302">
    <property type="entry name" value="CHD"/>
    <property type="match status" value="1"/>
</dbReference>
<dbReference type="SMART" id="SM00220">
    <property type="entry name" value="S_TKc"/>
    <property type="match status" value="1"/>
</dbReference>
<protein>
    <submittedName>
        <fullName evidence="8">Sorangium cellulosum 'So ce 56' complete genome</fullName>
    </submittedName>
</protein>
<keyword evidence="9" id="KW-1185">Reference proteome</keyword>
<evidence type="ECO:0000256" key="1">
    <source>
        <dbReference type="ARBA" id="ARBA00004167"/>
    </source>
</evidence>
<comment type="subcellular location">
    <subcellularLocation>
        <location evidence="1">Membrane</location>
        <topology evidence="1">Single-pass membrane protein</topology>
    </subcellularLocation>
</comment>
<dbReference type="SUPFAM" id="SSF56112">
    <property type="entry name" value="Protein kinase-like (PK-like)"/>
    <property type="match status" value="1"/>
</dbReference>
<dbReference type="InterPro" id="IPR008271">
    <property type="entry name" value="Ser/Thr_kinase_AS"/>
</dbReference>
<dbReference type="SMART" id="SM00028">
    <property type="entry name" value="TPR"/>
    <property type="match status" value="4"/>
</dbReference>
<dbReference type="SMART" id="SM00044">
    <property type="entry name" value="CYCc"/>
    <property type="match status" value="1"/>
</dbReference>
<name>A9EP70_SORC5</name>
<dbReference type="InterPro" id="IPR000719">
    <property type="entry name" value="Prot_kinase_dom"/>
</dbReference>
<dbReference type="PANTHER" id="PTHR16305:SF28">
    <property type="entry name" value="GUANYLATE CYCLASE DOMAIN-CONTAINING PROTEIN"/>
    <property type="match status" value="1"/>
</dbReference>
<dbReference type="STRING" id="448385.sce0788"/>
<dbReference type="CDD" id="cd14014">
    <property type="entry name" value="STKc_PknB_like"/>
    <property type="match status" value="1"/>
</dbReference>
<feature type="binding site" evidence="5">
    <location>
        <position position="44"/>
    </location>
    <ligand>
        <name>ATP</name>
        <dbReference type="ChEBI" id="CHEBI:30616"/>
    </ligand>
</feature>
<dbReference type="PANTHER" id="PTHR16305">
    <property type="entry name" value="TESTICULAR SOLUBLE ADENYLYL CYCLASE"/>
    <property type="match status" value="1"/>
</dbReference>
<dbReference type="InterPro" id="IPR041664">
    <property type="entry name" value="AAA_16"/>
</dbReference>
<keyword evidence="4" id="KW-0802">TPR repeat</keyword>
<dbReference type="SUPFAM" id="SSF48452">
    <property type="entry name" value="TPR-like"/>
    <property type="match status" value="1"/>
</dbReference>